<keyword evidence="1" id="KW-1133">Transmembrane helix</keyword>
<reference evidence="3" key="1">
    <citation type="submission" date="2022-01" db="EMBL/GenBank/DDBJ databases">
        <title>Genome Sequence Resource for Two Populations of Ditylenchus destructor, the Migratory Endoparasitic Phytonematode.</title>
        <authorList>
            <person name="Zhang H."/>
            <person name="Lin R."/>
            <person name="Xie B."/>
        </authorList>
    </citation>
    <scope>NUCLEOTIDE SEQUENCE</scope>
    <source>
        <strain evidence="3">BazhouSP</strain>
    </source>
</reference>
<feature type="domain" description="Chitin synthase chs-1/2 N-terminal putative transporter" evidence="2">
    <location>
        <begin position="30"/>
        <end position="218"/>
    </location>
</feature>
<organism evidence="3 4">
    <name type="scientific">Ditylenchus destructor</name>
    <dbReference type="NCBI Taxonomy" id="166010"/>
    <lineage>
        <taxon>Eukaryota</taxon>
        <taxon>Metazoa</taxon>
        <taxon>Ecdysozoa</taxon>
        <taxon>Nematoda</taxon>
        <taxon>Chromadorea</taxon>
        <taxon>Rhabditida</taxon>
        <taxon>Tylenchina</taxon>
        <taxon>Tylenchomorpha</taxon>
        <taxon>Sphaerularioidea</taxon>
        <taxon>Anguinidae</taxon>
        <taxon>Anguininae</taxon>
        <taxon>Ditylenchus</taxon>
    </lineage>
</organism>
<evidence type="ECO:0000313" key="3">
    <source>
        <dbReference type="EMBL" id="KAI1704737.1"/>
    </source>
</evidence>
<feature type="transmembrane region" description="Helical" evidence="1">
    <location>
        <begin position="153"/>
        <end position="173"/>
    </location>
</feature>
<dbReference type="AlphaFoldDB" id="A0AAD4MVC3"/>
<accession>A0AAD4MVC3</accession>
<evidence type="ECO:0000313" key="4">
    <source>
        <dbReference type="Proteomes" id="UP001201812"/>
    </source>
</evidence>
<proteinExistence type="predicted"/>
<dbReference type="Proteomes" id="UP001201812">
    <property type="component" value="Unassembled WGS sequence"/>
</dbReference>
<evidence type="ECO:0000256" key="1">
    <source>
        <dbReference type="SAM" id="Phobius"/>
    </source>
</evidence>
<keyword evidence="1" id="KW-0812">Transmembrane</keyword>
<protein>
    <submittedName>
        <fullName evidence="3">Chitin synthase 1, chs-1</fullName>
    </submittedName>
</protein>
<keyword evidence="1" id="KW-0472">Membrane</keyword>
<dbReference type="Pfam" id="PF23000">
    <property type="entry name" value="ChitinSynthase_IV_N"/>
    <property type="match status" value="1"/>
</dbReference>
<dbReference type="InterPro" id="IPR055120">
    <property type="entry name" value="Chs-1/2_IV_N"/>
</dbReference>
<feature type="transmembrane region" description="Helical" evidence="1">
    <location>
        <begin position="41"/>
        <end position="66"/>
    </location>
</feature>
<sequence length="252" mass="28627">MNINLALPSRSEWDVFRSKSRVLRAKKQDVFYIHWLQRIKLLIFFVSQCSCLAATLLSKTIVLLLATNIGMQTFVGSDVFYKKCSPSTSMQTFEKLSCFSAALWLIQITPDICAFLQDVWYINSSNEFNDSLMLTVVILECFRATGLSMLTMMVFPLLDVPRCILIMCAIPFIPHLQRSIRLVKSLCDTSRSFCLGFWADLVADCIFSGFLFIIYCIVHMANHGWTVRFRTNACIAAVVRPVCNWLLGKLGG</sequence>
<evidence type="ECO:0000259" key="2">
    <source>
        <dbReference type="Pfam" id="PF23000"/>
    </source>
</evidence>
<dbReference type="EMBL" id="JAKKPZ010000064">
    <property type="protein sequence ID" value="KAI1704737.1"/>
    <property type="molecule type" value="Genomic_DNA"/>
</dbReference>
<comment type="caution">
    <text evidence="3">The sequence shown here is derived from an EMBL/GenBank/DDBJ whole genome shotgun (WGS) entry which is preliminary data.</text>
</comment>
<gene>
    <name evidence="3" type="ORF">DdX_14096</name>
</gene>
<keyword evidence="4" id="KW-1185">Reference proteome</keyword>
<feature type="transmembrane region" description="Helical" evidence="1">
    <location>
        <begin position="193"/>
        <end position="221"/>
    </location>
</feature>
<name>A0AAD4MVC3_9BILA</name>